<sequence length="234" mass="27432">MNSMLEILKNLYSFLVNFSLHPRTLIVLYAFLVNFTWIAGHSYIADTCRELYIEFKEKYPEYVRGFEWAFESKLTFTSGLAFGALSGMSIAIVTYIIIKKIEGAIEKLKNKRSYKSEDISELYRFASFWCFIILTNTNIFVFIIISLIANPYFLGSAIDCVYTFVIGMLLGIIVFIYFIRLERKKLRRSKFYNDKEAQLLIFKLEHEELRTVIHVLIIIVSVLLQPLYRVRSTI</sequence>
<organism evidence="2">
    <name type="scientific">Archaeoglobus fulgidus</name>
    <dbReference type="NCBI Taxonomy" id="2234"/>
    <lineage>
        <taxon>Archaea</taxon>
        <taxon>Methanobacteriati</taxon>
        <taxon>Methanobacteriota</taxon>
        <taxon>Archaeoglobi</taxon>
        <taxon>Archaeoglobales</taxon>
        <taxon>Archaeoglobaceae</taxon>
        <taxon>Archaeoglobus</taxon>
    </lineage>
</organism>
<feature type="transmembrane region" description="Helical" evidence="1">
    <location>
        <begin position="161"/>
        <end position="179"/>
    </location>
</feature>
<dbReference type="EMBL" id="DSYZ01000064">
    <property type="protein sequence ID" value="HGT82632.1"/>
    <property type="molecule type" value="Genomic_DNA"/>
</dbReference>
<reference evidence="2" key="1">
    <citation type="journal article" date="2020" name="mSystems">
        <title>Genome- and Community-Level Interaction Insights into Carbon Utilization and Element Cycling Functions of Hydrothermarchaeota in Hydrothermal Sediment.</title>
        <authorList>
            <person name="Zhou Z."/>
            <person name="Liu Y."/>
            <person name="Xu W."/>
            <person name="Pan J."/>
            <person name="Luo Z.H."/>
            <person name="Li M."/>
        </authorList>
    </citation>
    <scope>NUCLEOTIDE SEQUENCE [LARGE SCALE GENOMIC DNA]</scope>
    <source>
        <strain evidence="2">SpSt-587</strain>
    </source>
</reference>
<keyword evidence="1" id="KW-1133">Transmembrane helix</keyword>
<feature type="transmembrane region" description="Helical" evidence="1">
    <location>
        <begin position="12"/>
        <end position="32"/>
    </location>
</feature>
<evidence type="ECO:0000256" key="1">
    <source>
        <dbReference type="SAM" id="Phobius"/>
    </source>
</evidence>
<gene>
    <name evidence="2" type="ORF">ENT52_02770</name>
</gene>
<evidence type="ECO:0000313" key="2">
    <source>
        <dbReference type="EMBL" id="HGT82632.1"/>
    </source>
</evidence>
<comment type="caution">
    <text evidence="2">The sequence shown here is derived from an EMBL/GenBank/DDBJ whole genome shotgun (WGS) entry which is preliminary data.</text>
</comment>
<keyword evidence="1" id="KW-0472">Membrane</keyword>
<protein>
    <submittedName>
        <fullName evidence="2">Uncharacterized protein</fullName>
    </submittedName>
</protein>
<dbReference type="AlphaFoldDB" id="A0A7J3M0Q2"/>
<feature type="transmembrane region" description="Helical" evidence="1">
    <location>
        <begin position="122"/>
        <end position="149"/>
    </location>
</feature>
<accession>A0A7J3M0Q2</accession>
<name>A0A7J3M0Q2_ARCFL</name>
<feature type="transmembrane region" description="Helical" evidence="1">
    <location>
        <begin position="80"/>
        <end position="101"/>
    </location>
</feature>
<keyword evidence="1" id="KW-0812">Transmembrane</keyword>
<proteinExistence type="predicted"/>